<dbReference type="GO" id="GO:2000280">
    <property type="term" value="P:regulation of root development"/>
    <property type="evidence" value="ECO:0007669"/>
    <property type="project" value="TreeGrafter"/>
</dbReference>
<protein>
    <submittedName>
        <fullName evidence="10">Uncharacterized protein</fullName>
    </submittedName>
</protein>
<feature type="signal peptide" evidence="9">
    <location>
        <begin position="1"/>
        <end position="27"/>
    </location>
</feature>
<evidence type="ECO:0000256" key="1">
    <source>
        <dbReference type="ARBA" id="ARBA00004271"/>
    </source>
</evidence>
<dbReference type="GO" id="GO:1902025">
    <property type="term" value="P:nitrate import"/>
    <property type="evidence" value="ECO:0007669"/>
    <property type="project" value="TreeGrafter"/>
</dbReference>
<sequence>MATIQSTLVFFFLLALITCPEIIFTEGRFLSSIDKVNHNKRGNGNKEAVNSRPVEQKKVPAKQNHNTYLGKADAVRNDDTQQPAITKDSRDDHHISHKTLLDEGKYNVEKKQQGYSPGVGHPSASSEDGTKQKIQVEGKIHDYSPGVGHSVPPADEYTKPEVAGDTSDVADKLNAGGKPSDYSPGVGHSFVHYDKDTKPASEEMSPNEKHHIQDKNQCHSPGVCHAASVSDEHPKTEVWNNNNVARDGQIIEERLTIESHSPGVGHSIQQKHAEPRSRK</sequence>
<evidence type="ECO:0000256" key="9">
    <source>
        <dbReference type="SAM" id="SignalP"/>
    </source>
</evidence>
<dbReference type="PANTHER" id="PTHR33348">
    <property type="entry name" value="PRECURSOR OF CEP5"/>
    <property type="match status" value="1"/>
</dbReference>
<feature type="region of interest" description="Disordered" evidence="8">
    <location>
        <begin position="83"/>
        <end position="279"/>
    </location>
</feature>
<evidence type="ECO:0000256" key="3">
    <source>
        <dbReference type="ARBA" id="ARBA00022523"/>
    </source>
</evidence>
<accession>A0A7N0ZT53</accession>
<comment type="similarity">
    <text evidence="2">Belongs to the C-terminally encoded plant signaling peptide (CEP) family.</text>
</comment>
<dbReference type="GO" id="GO:1901371">
    <property type="term" value="P:regulation of leaf morphogenesis"/>
    <property type="evidence" value="ECO:0007669"/>
    <property type="project" value="TreeGrafter"/>
</dbReference>
<dbReference type="Gramene" id="Kaladp0028s0058.1.v1.1">
    <property type="protein sequence ID" value="Kaladp0028s0058.1.v1.1.CDS.1"/>
    <property type="gene ID" value="Kaladp0028s0058.v1.1"/>
</dbReference>
<keyword evidence="3" id="KW-0052">Apoplast</keyword>
<dbReference type="EnsemblPlants" id="Kaladp0028s0058.1.v1.1">
    <property type="protein sequence ID" value="Kaladp0028s0058.1.v1.1.CDS.1"/>
    <property type="gene ID" value="Kaladp0028s0058.v1.1"/>
</dbReference>
<dbReference type="PANTHER" id="PTHR33348:SF44">
    <property type="entry name" value="PRECURSOR OF CEP6"/>
    <property type="match status" value="1"/>
</dbReference>
<proteinExistence type="inferred from homology"/>
<evidence type="ECO:0000256" key="7">
    <source>
        <dbReference type="ARBA" id="ARBA00023278"/>
    </source>
</evidence>
<feature type="compositionally biased region" description="Basic and acidic residues" evidence="8">
    <location>
        <begin position="128"/>
        <end position="142"/>
    </location>
</feature>
<organism evidence="10 11">
    <name type="scientific">Kalanchoe fedtschenkoi</name>
    <name type="common">Lavender scallops</name>
    <name type="synonym">South American air plant</name>
    <dbReference type="NCBI Taxonomy" id="63787"/>
    <lineage>
        <taxon>Eukaryota</taxon>
        <taxon>Viridiplantae</taxon>
        <taxon>Streptophyta</taxon>
        <taxon>Embryophyta</taxon>
        <taxon>Tracheophyta</taxon>
        <taxon>Spermatophyta</taxon>
        <taxon>Magnoliopsida</taxon>
        <taxon>eudicotyledons</taxon>
        <taxon>Gunneridae</taxon>
        <taxon>Pentapetalae</taxon>
        <taxon>Saxifragales</taxon>
        <taxon>Crassulaceae</taxon>
        <taxon>Kalanchoe</taxon>
    </lineage>
</organism>
<feature type="compositionally biased region" description="Basic and acidic residues" evidence="8">
    <location>
        <begin position="87"/>
        <end position="112"/>
    </location>
</feature>
<evidence type="ECO:0000256" key="5">
    <source>
        <dbReference type="ARBA" id="ARBA00022702"/>
    </source>
</evidence>
<keyword evidence="6 9" id="KW-0732">Signal</keyword>
<dbReference type="Proteomes" id="UP000594263">
    <property type="component" value="Unplaced"/>
</dbReference>
<keyword evidence="4" id="KW-0964">Secreted</keyword>
<evidence type="ECO:0000256" key="4">
    <source>
        <dbReference type="ARBA" id="ARBA00022525"/>
    </source>
</evidence>
<keyword evidence="7" id="KW-0379">Hydroxylation</keyword>
<name>A0A7N0ZT53_KALFE</name>
<evidence type="ECO:0000313" key="10">
    <source>
        <dbReference type="EnsemblPlants" id="Kaladp0028s0058.1.v1.1.CDS.1"/>
    </source>
</evidence>
<dbReference type="GO" id="GO:0048364">
    <property type="term" value="P:root development"/>
    <property type="evidence" value="ECO:0007669"/>
    <property type="project" value="InterPro"/>
</dbReference>
<dbReference type="GO" id="GO:0005179">
    <property type="term" value="F:hormone activity"/>
    <property type="evidence" value="ECO:0007669"/>
    <property type="project" value="UniProtKB-KW"/>
</dbReference>
<dbReference type="AlphaFoldDB" id="A0A7N0ZT53"/>
<dbReference type="InterPro" id="IPR033250">
    <property type="entry name" value="CEP"/>
</dbReference>
<comment type="subcellular location">
    <subcellularLocation>
        <location evidence="1">Secreted</location>
        <location evidence="1">Extracellular space</location>
        <location evidence="1">Apoplast</location>
    </subcellularLocation>
</comment>
<reference evidence="10" key="1">
    <citation type="submission" date="2021-01" db="UniProtKB">
        <authorList>
            <consortium name="EnsemblPlants"/>
        </authorList>
    </citation>
    <scope>IDENTIFICATION</scope>
</reference>
<keyword evidence="5" id="KW-0372">Hormone</keyword>
<keyword evidence="11" id="KW-1185">Reference proteome</keyword>
<evidence type="ECO:0000256" key="2">
    <source>
        <dbReference type="ARBA" id="ARBA00008963"/>
    </source>
</evidence>
<feature type="region of interest" description="Disordered" evidence="8">
    <location>
        <begin position="37"/>
        <end position="65"/>
    </location>
</feature>
<evidence type="ECO:0000256" key="8">
    <source>
        <dbReference type="SAM" id="MobiDB-lite"/>
    </source>
</evidence>
<feature type="chain" id="PRO_5029671945" evidence="9">
    <location>
        <begin position="28"/>
        <end position="279"/>
    </location>
</feature>
<evidence type="ECO:0000313" key="11">
    <source>
        <dbReference type="Proteomes" id="UP000594263"/>
    </source>
</evidence>
<dbReference type="GO" id="GO:0006995">
    <property type="term" value="P:cellular response to nitrogen starvation"/>
    <property type="evidence" value="ECO:0007669"/>
    <property type="project" value="UniProtKB-ARBA"/>
</dbReference>
<dbReference type="GO" id="GO:0048046">
    <property type="term" value="C:apoplast"/>
    <property type="evidence" value="ECO:0007669"/>
    <property type="project" value="UniProtKB-SubCell"/>
</dbReference>
<feature type="compositionally biased region" description="Basic and acidic residues" evidence="8">
    <location>
        <begin position="191"/>
        <end position="217"/>
    </location>
</feature>
<evidence type="ECO:0000256" key="6">
    <source>
        <dbReference type="ARBA" id="ARBA00022729"/>
    </source>
</evidence>